<sequence>MSEFISVGDLGRGMEAHGDVLPAVDALAGRELDLEGERIAFGEDGTADLGGERGDAHVTAIRPGVLMARQLSGDRGLELLVLADGGFTRVSARLPDAPTARESAWTRVQRGDDPTGVTAAFRHGLVDAGGSRHAPTRELVGLRNRYTYSPTESYEHIYLSEHRYTWHCLSGVEAGLADTDACDAIRVAEGLVLFVWREKIVPTLGAVLIDLQQLRSDGALFGDDAFEPGSPTVFPVGSRFEVVNATPYLVEEPQR</sequence>
<dbReference type="Gene3D" id="2.40.128.20">
    <property type="match status" value="1"/>
</dbReference>
<feature type="domain" description="MoaF C-terminal" evidence="1">
    <location>
        <begin position="133"/>
        <end position="246"/>
    </location>
</feature>
<proteinExistence type="predicted"/>
<reference evidence="2 3" key="1">
    <citation type="submission" date="2016-10" db="EMBL/GenBank/DDBJ databases">
        <authorList>
            <person name="Varghese N."/>
            <person name="Submissions S."/>
        </authorList>
    </citation>
    <scope>NUCLEOTIDE SEQUENCE [LARGE SCALE GENOMIC DNA]</scope>
    <source>
        <strain evidence="2 3">IAM 15147</strain>
    </source>
</reference>
<dbReference type="InterPro" id="IPR035348">
    <property type="entry name" value="MoaF_C"/>
</dbReference>
<evidence type="ECO:0000259" key="1">
    <source>
        <dbReference type="Pfam" id="PF17409"/>
    </source>
</evidence>
<comment type="caution">
    <text evidence="2">The sequence shown here is derived from an EMBL/GenBank/DDBJ whole genome shotgun (WGS) entry which is preliminary data.</text>
</comment>
<dbReference type="RefSeq" id="WP_177220336.1">
    <property type="nucleotide sequence ID" value="NZ_FOZN01000003.1"/>
</dbReference>
<dbReference type="Pfam" id="PF17409">
    <property type="entry name" value="MoaF_C"/>
    <property type="match status" value="1"/>
</dbReference>
<accession>A0AA94HND1</accession>
<organism evidence="2 3">
    <name type="scientific">Agrococcus baldri</name>
    <dbReference type="NCBI Taxonomy" id="153730"/>
    <lineage>
        <taxon>Bacteria</taxon>
        <taxon>Bacillati</taxon>
        <taxon>Actinomycetota</taxon>
        <taxon>Actinomycetes</taxon>
        <taxon>Micrococcales</taxon>
        <taxon>Microbacteriaceae</taxon>
        <taxon>Agrococcus</taxon>
    </lineage>
</organism>
<dbReference type="AlphaFoldDB" id="A0AA94HND1"/>
<evidence type="ECO:0000313" key="3">
    <source>
        <dbReference type="Proteomes" id="UP000198506"/>
    </source>
</evidence>
<dbReference type="InterPro" id="IPR012674">
    <property type="entry name" value="Calycin"/>
</dbReference>
<gene>
    <name evidence="2" type="ORF">SAMN04487783_1927</name>
</gene>
<evidence type="ECO:0000313" key="2">
    <source>
        <dbReference type="EMBL" id="SFS14885.1"/>
    </source>
</evidence>
<keyword evidence="3" id="KW-1185">Reference proteome</keyword>
<dbReference type="Proteomes" id="UP000198506">
    <property type="component" value="Unassembled WGS sequence"/>
</dbReference>
<dbReference type="EMBL" id="FOZN01000003">
    <property type="protein sequence ID" value="SFS14885.1"/>
    <property type="molecule type" value="Genomic_DNA"/>
</dbReference>
<protein>
    <submittedName>
        <fullName evidence="2">Molybdenum cofactor biosynthesis protein F</fullName>
    </submittedName>
</protein>
<name>A0AA94HND1_9MICO</name>